<dbReference type="OMA" id="YVEHRRY"/>
<dbReference type="STRING" id="675120.N1PG85"/>
<keyword evidence="3" id="KW-1185">Reference proteome</keyword>
<dbReference type="SUPFAM" id="SSF81383">
    <property type="entry name" value="F-box domain"/>
    <property type="match status" value="1"/>
</dbReference>
<accession>N1PG85</accession>
<dbReference type="InterPro" id="IPR036047">
    <property type="entry name" value="F-box-like_dom_sf"/>
</dbReference>
<dbReference type="InterPro" id="IPR001810">
    <property type="entry name" value="F-box_dom"/>
</dbReference>
<sequence>MEEVQNLAETYNEVDRLPLLRQLVDGLTPKERHALTLLIDIKNDRLAALPVELVIQILSHLSLLRTWTLRRVSRRWQDLLSSGQIVDAALKRWDTHNPEYRVKSPRTSGTSEDIFRRVQSWRLGRPFSRCSRHISIGNSNGEQTLQATRTYALSGHYFAYIGTSSAEDGAVIVFNLLKGSRTRYRGAARENMMCLSLTNSIIAYCSFNGKLYTSRHDHTQLGSIQLPSAGITAFCADQDTVGVVLQGGGCTFITVILYDCTRRTTRHFAIDRLQVASETNISCPITVLQIDVVAETVDVFGQEQIRTDTSAQSWNSYVEHRRYSFAGNYLGSSSWKRLGTRARSPGQMDRFNLTDLHHAGVQGLYVFRTPVLQSADQVAPLRVGQCPLQMLLCFDSGKARVVEHVFPSNYQQYVDSSYGRGSRADRVCPMLWKGVEIRADPGMYFSTMSETDGYRIRNSLELKSRGYDRPSQVLVNESFSIATCWVSQAQEWHANIFCFEDGLDWKVPGAEVTPTYFWDATTSTDMKHDGF</sequence>
<name>N1PG85_DOTSN</name>
<evidence type="ECO:0000259" key="1">
    <source>
        <dbReference type="PROSITE" id="PS50181"/>
    </source>
</evidence>
<evidence type="ECO:0000313" key="3">
    <source>
        <dbReference type="Proteomes" id="UP000016933"/>
    </source>
</evidence>
<dbReference type="eggNOG" id="ENOG502STHF">
    <property type="taxonomic scope" value="Eukaryota"/>
</dbReference>
<protein>
    <recommendedName>
        <fullName evidence="1">F-box domain-containing protein</fullName>
    </recommendedName>
</protein>
<dbReference type="EMBL" id="KB446542">
    <property type="protein sequence ID" value="EME41387.1"/>
    <property type="molecule type" value="Genomic_DNA"/>
</dbReference>
<dbReference type="AlphaFoldDB" id="N1PG85"/>
<dbReference type="Proteomes" id="UP000016933">
    <property type="component" value="Unassembled WGS sequence"/>
</dbReference>
<feature type="domain" description="F-box" evidence="1">
    <location>
        <begin position="43"/>
        <end position="93"/>
    </location>
</feature>
<evidence type="ECO:0000313" key="2">
    <source>
        <dbReference type="EMBL" id="EME41387.1"/>
    </source>
</evidence>
<proteinExistence type="predicted"/>
<dbReference type="PROSITE" id="PS50181">
    <property type="entry name" value="FBOX"/>
    <property type="match status" value="1"/>
</dbReference>
<gene>
    <name evidence="2" type="ORF">DOTSEDRAFT_73715</name>
</gene>
<dbReference type="CDD" id="cd09917">
    <property type="entry name" value="F-box_SF"/>
    <property type="match status" value="1"/>
</dbReference>
<reference evidence="3" key="1">
    <citation type="journal article" date="2012" name="PLoS Genet.">
        <title>The genomes of the fungal plant pathogens Cladosporium fulvum and Dothistroma septosporum reveal adaptation to different hosts and lifestyles but also signatures of common ancestry.</title>
        <authorList>
            <person name="de Wit P.J.G.M."/>
            <person name="van der Burgt A."/>
            <person name="Oekmen B."/>
            <person name="Stergiopoulos I."/>
            <person name="Abd-Elsalam K.A."/>
            <person name="Aerts A.L."/>
            <person name="Bahkali A.H."/>
            <person name="Beenen H.G."/>
            <person name="Chettri P."/>
            <person name="Cox M.P."/>
            <person name="Datema E."/>
            <person name="de Vries R.P."/>
            <person name="Dhillon B."/>
            <person name="Ganley A.R."/>
            <person name="Griffiths S.A."/>
            <person name="Guo Y."/>
            <person name="Hamelin R.C."/>
            <person name="Henrissat B."/>
            <person name="Kabir M.S."/>
            <person name="Jashni M.K."/>
            <person name="Kema G."/>
            <person name="Klaubauf S."/>
            <person name="Lapidus A."/>
            <person name="Levasseur A."/>
            <person name="Lindquist E."/>
            <person name="Mehrabi R."/>
            <person name="Ohm R.A."/>
            <person name="Owen T.J."/>
            <person name="Salamov A."/>
            <person name="Schwelm A."/>
            <person name="Schijlen E."/>
            <person name="Sun H."/>
            <person name="van den Burg H.A."/>
            <person name="van Ham R.C.H.J."/>
            <person name="Zhang S."/>
            <person name="Goodwin S.B."/>
            <person name="Grigoriev I.V."/>
            <person name="Collemare J."/>
            <person name="Bradshaw R.E."/>
        </authorList>
    </citation>
    <scope>NUCLEOTIDE SEQUENCE [LARGE SCALE GENOMIC DNA]</scope>
    <source>
        <strain evidence="3">NZE10 / CBS 128990</strain>
    </source>
</reference>
<organism evidence="2 3">
    <name type="scientific">Dothistroma septosporum (strain NZE10 / CBS 128990)</name>
    <name type="common">Red band needle blight fungus</name>
    <name type="synonym">Mycosphaerella pini</name>
    <dbReference type="NCBI Taxonomy" id="675120"/>
    <lineage>
        <taxon>Eukaryota</taxon>
        <taxon>Fungi</taxon>
        <taxon>Dikarya</taxon>
        <taxon>Ascomycota</taxon>
        <taxon>Pezizomycotina</taxon>
        <taxon>Dothideomycetes</taxon>
        <taxon>Dothideomycetidae</taxon>
        <taxon>Mycosphaerellales</taxon>
        <taxon>Mycosphaerellaceae</taxon>
        <taxon>Dothistroma</taxon>
    </lineage>
</organism>
<dbReference type="OrthoDB" id="3919924at2759"/>
<dbReference type="Gene3D" id="1.20.1280.50">
    <property type="match status" value="1"/>
</dbReference>
<dbReference type="Pfam" id="PF12937">
    <property type="entry name" value="F-box-like"/>
    <property type="match status" value="1"/>
</dbReference>
<reference evidence="2 3" key="2">
    <citation type="journal article" date="2012" name="PLoS Pathog.">
        <title>Diverse lifestyles and strategies of plant pathogenesis encoded in the genomes of eighteen Dothideomycetes fungi.</title>
        <authorList>
            <person name="Ohm R.A."/>
            <person name="Feau N."/>
            <person name="Henrissat B."/>
            <person name="Schoch C.L."/>
            <person name="Horwitz B.A."/>
            <person name="Barry K.W."/>
            <person name="Condon B.J."/>
            <person name="Copeland A.C."/>
            <person name="Dhillon B."/>
            <person name="Glaser F."/>
            <person name="Hesse C.N."/>
            <person name="Kosti I."/>
            <person name="LaButti K."/>
            <person name="Lindquist E.A."/>
            <person name="Lucas S."/>
            <person name="Salamov A.A."/>
            <person name="Bradshaw R.E."/>
            <person name="Ciuffetti L."/>
            <person name="Hamelin R.C."/>
            <person name="Kema G.H.J."/>
            <person name="Lawrence C."/>
            <person name="Scott J.A."/>
            <person name="Spatafora J.W."/>
            <person name="Turgeon B.G."/>
            <person name="de Wit P.J.G.M."/>
            <person name="Zhong S."/>
            <person name="Goodwin S.B."/>
            <person name="Grigoriev I.V."/>
        </authorList>
    </citation>
    <scope>NUCLEOTIDE SEQUENCE [LARGE SCALE GENOMIC DNA]</scope>
    <source>
        <strain evidence="3">NZE10 / CBS 128990</strain>
    </source>
</reference>
<dbReference type="HOGENOM" id="CLU_512901_0_0_1"/>